<keyword evidence="3" id="KW-1185">Reference proteome</keyword>
<evidence type="ECO:0000256" key="1">
    <source>
        <dbReference type="SAM" id="Phobius"/>
    </source>
</evidence>
<name>A0A6N7ZC24_9PSEU</name>
<dbReference type="AlphaFoldDB" id="A0A6N7ZC24"/>
<keyword evidence="1" id="KW-0812">Transmembrane</keyword>
<sequence>MTDNSPRRRWRFVPETPLKCALYLVLGAALLVGSVYDLSTHTVGKPAFTLAAAVASGLLIAVSAAGLIFPATRGR</sequence>
<gene>
    <name evidence="2" type="ORF">GKO32_35765</name>
</gene>
<organism evidence="2 3">
    <name type="scientific">Amycolatopsis pithecellobii</name>
    <dbReference type="NCBI Taxonomy" id="664692"/>
    <lineage>
        <taxon>Bacteria</taxon>
        <taxon>Bacillati</taxon>
        <taxon>Actinomycetota</taxon>
        <taxon>Actinomycetes</taxon>
        <taxon>Pseudonocardiales</taxon>
        <taxon>Pseudonocardiaceae</taxon>
        <taxon>Amycolatopsis</taxon>
    </lineage>
</organism>
<evidence type="ECO:0000313" key="2">
    <source>
        <dbReference type="EMBL" id="MTD59303.1"/>
    </source>
</evidence>
<feature type="transmembrane region" description="Helical" evidence="1">
    <location>
        <begin position="20"/>
        <end position="36"/>
    </location>
</feature>
<protein>
    <submittedName>
        <fullName evidence="2">Uncharacterized protein</fullName>
    </submittedName>
</protein>
<keyword evidence="1" id="KW-1133">Transmembrane helix</keyword>
<dbReference type="Proteomes" id="UP000440096">
    <property type="component" value="Unassembled WGS sequence"/>
</dbReference>
<proteinExistence type="predicted"/>
<comment type="caution">
    <text evidence="2">The sequence shown here is derived from an EMBL/GenBank/DDBJ whole genome shotgun (WGS) entry which is preliminary data.</text>
</comment>
<accession>A0A6N7ZC24</accession>
<feature type="transmembrane region" description="Helical" evidence="1">
    <location>
        <begin position="48"/>
        <end position="69"/>
    </location>
</feature>
<dbReference type="RefSeq" id="WP_154761346.1">
    <property type="nucleotide sequence ID" value="NZ_WMBA01000097.1"/>
</dbReference>
<reference evidence="2 3" key="1">
    <citation type="submission" date="2019-11" db="EMBL/GenBank/DDBJ databases">
        <title>Draft genome of Amycolatopsis RM579.</title>
        <authorList>
            <person name="Duangmal K."/>
            <person name="Mingma R."/>
        </authorList>
    </citation>
    <scope>NUCLEOTIDE SEQUENCE [LARGE SCALE GENOMIC DNA]</scope>
    <source>
        <strain evidence="2 3">RM579</strain>
    </source>
</reference>
<evidence type="ECO:0000313" key="3">
    <source>
        <dbReference type="Proteomes" id="UP000440096"/>
    </source>
</evidence>
<keyword evidence="1" id="KW-0472">Membrane</keyword>
<dbReference type="EMBL" id="WMBA01000097">
    <property type="protein sequence ID" value="MTD59303.1"/>
    <property type="molecule type" value="Genomic_DNA"/>
</dbReference>